<comment type="catalytic activity">
    <reaction evidence="10 14">
        <text>N(6)-[(R)-dihydrolipoyl]-L-lysyl-[protein] + NAD(+) = N(6)-[(R)-lipoyl]-L-lysyl-[protein] + NADH + H(+)</text>
        <dbReference type="Rhea" id="RHEA:15045"/>
        <dbReference type="Rhea" id="RHEA-COMP:10474"/>
        <dbReference type="Rhea" id="RHEA-COMP:10475"/>
        <dbReference type="ChEBI" id="CHEBI:15378"/>
        <dbReference type="ChEBI" id="CHEBI:57540"/>
        <dbReference type="ChEBI" id="CHEBI:57945"/>
        <dbReference type="ChEBI" id="CHEBI:83099"/>
        <dbReference type="ChEBI" id="CHEBI:83100"/>
        <dbReference type="EC" id="1.8.1.4"/>
    </reaction>
</comment>
<feature type="binding site" evidence="12">
    <location>
        <begin position="184"/>
        <end position="191"/>
    </location>
    <ligand>
        <name>NAD(+)</name>
        <dbReference type="ChEBI" id="CHEBI:57540"/>
    </ligand>
</feature>
<dbReference type="PIRSF" id="PIRSF000350">
    <property type="entry name" value="Mercury_reductase_MerA"/>
    <property type="match status" value="1"/>
</dbReference>
<dbReference type="SUPFAM" id="SSF51905">
    <property type="entry name" value="FAD/NAD(P)-binding domain"/>
    <property type="match status" value="1"/>
</dbReference>
<feature type="disulfide bond" description="Redox-active" evidence="13">
    <location>
        <begin position="47"/>
        <end position="52"/>
    </location>
</feature>
<dbReference type="RefSeq" id="WP_215582072.1">
    <property type="nucleotide sequence ID" value="NZ_CP073754.1"/>
</dbReference>
<keyword evidence="9 14" id="KW-0676">Redox-active center</keyword>
<evidence type="ECO:0000256" key="1">
    <source>
        <dbReference type="ARBA" id="ARBA00007532"/>
    </source>
</evidence>
<evidence type="ECO:0000256" key="12">
    <source>
        <dbReference type="PIRSR" id="PIRSR000350-3"/>
    </source>
</evidence>
<dbReference type="Gene3D" id="3.50.50.60">
    <property type="entry name" value="FAD/NAD(P)-binding domain"/>
    <property type="match status" value="2"/>
</dbReference>
<dbReference type="AlphaFoldDB" id="A0A975MNM0"/>
<dbReference type="FunFam" id="3.30.390.30:FF:000001">
    <property type="entry name" value="Dihydrolipoyl dehydrogenase"/>
    <property type="match status" value="1"/>
</dbReference>
<evidence type="ECO:0000313" key="17">
    <source>
        <dbReference type="EMBL" id="QWF70676.1"/>
    </source>
</evidence>
<evidence type="ECO:0000256" key="5">
    <source>
        <dbReference type="ARBA" id="ARBA00022827"/>
    </source>
</evidence>
<dbReference type="Proteomes" id="UP000676649">
    <property type="component" value="Chromosome"/>
</dbReference>
<comment type="miscellaneous">
    <text evidence="14">The active site is a redox-active disulfide bond.</text>
</comment>
<feature type="binding site" evidence="12">
    <location>
        <position position="56"/>
    </location>
    <ligand>
        <name>FAD</name>
        <dbReference type="ChEBI" id="CHEBI:57692"/>
    </ligand>
</feature>
<evidence type="ECO:0000313" key="18">
    <source>
        <dbReference type="Proteomes" id="UP000676649"/>
    </source>
</evidence>
<keyword evidence="7 12" id="KW-0520">NAD</keyword>
<gene>
    <name evidence="17" type="primary">lpdA</name>
    <name evidence="17" type="ORF">KEF85_15350</name>
</gene>
<dbReference type="PRINTS" id="PR00368">
    <property type="entry name" value="FADPNR"/>
</dbReference>
<dbReference type="PANTHER" id="PTHR22912">
    <property type="entry name" value="DISULFIDE OXIDOREDUCTASE"/>
    <property type="match status" value="1"/>
</dbReference>
<feature type="domain" description="Pyridine nucleotide-disulphide oxidoreductase dimerisation" evidence="15">
    <location>
        <begin position="349"/>
        <end position="455"/>
    </location>
</feature>
<keyword evidence="8" id="KW-1015">Disulfide bond</keyword>
<protein>
    <recommendedName>
        <fullName evidence="3 14">Dihydrolipoyl dehydrogenase</fullName>
        <ecNumber evidence="2 14">1.8.1.4</ecNumber>
    </recommendedName>
</protein>
<feature type="binding site" evidence="12">
    <location>
        <begin position="321"/>
        <end position="324"/>
    </location>
    <ligand>
        <name>FAD</name>
        <dbReference type="ChEBI" id="CHEBI:57692"/>
    </ligand>
</feature>
<name>A0A975MNM0_9GAMM</name>
<dbReference type="InterPro" id="IPR006258">
    <property type="entry name" value="Lipoamide_DH"/>
</dbReference>
<dbReference type="GO" id="GO:0006103">
    <property type="term" value="P:2-oxoglutarate metabolic process"/>
    <property type="evidence" value="ECO:0007669"/>
    <property type="project" value="TreeGrafter"/>
</dbReference>
<comment type="cofactor">
    <cofactor evidence="12 14">
        <name>FAD</name>
        <dbReference type="ChEBI" id="CHEBI:57692"/>
    </cofactor>
    <text evidence="12 14">Binds 1 FAD per subunit.</text>
</comment>
<dbReference type="InterPro" id="IPR004099">
    <property type="entry name" value="Pyr_nucl-diS_OxRdtase_dimer"/>
</dbReference>
<evidence type="ECO:0000259" key="16">
    <source>
        <dbReference type="Pfam" id="PF07992"/>
    </source>
</evidence>
<dbReference type="EMBL" id="CP073754">
    <property type="protein sequence ID" value="QWF70676.1"/>
    <property type="molecule type" value="Genomic_DNA"/>
</dbReference>
<evidence type="ECO:0000256" key="9">
    <source>
        <dbReference type="ARBA" id="ARBA00023284"/>
    </source>
</evidence>
<dbReference type="InterPro" id="IPR001100">
    <property type="entry name" value="Pyr_nuc-diS_OxRdtase"/>
</dbReference>
<evidence type="ECO:0000256" key="8">
    <source>
        <dbReference type="ARBA" id="ARBA00023157"/>
    </source>
</evidence>
<dbReference type="NCBIfam" id="TIGR01350">
    <property type="entry name" value="lipoamide_DH"/>
    <property type="match status" value="1"/>
</dbReference>
<dbReference type="Pfam" id="PF07992">
    <property type="entry name" value="Pyr_redox_2"/>
    <property type="match status" value="1"/>
</dbReference>
<keyword evidence="5 12" id="KW-0274">FAD</keyword>
<dbReference type="Pfam" id="PF02852">
    <property type="entry name" value="Pyr_redox_dim"/>
    <property type="match status" value="1"/>
</dbReference>
<reference evidence="17" key="1">
    <citation type="submission" date="2021-04" db="EMBL/GenBank/DDBJ databases">
        <title>Draft genome sequence data of methanotrophic Methylovulum sp. strain S1L and Methylomonas sp. strain S2AM isolated from boreal lake water columns.</title>
        <authorList>
            <person name="Rissanen A.J."/>
            <person name="Mangayil R."/>
            <person name="Svenning M.M."/>
            <person name="Khanongnuch R."/>
        </authorList>
    </citation>
    <scope>NUCLEOTIDE SEQUENCE</scope>
    <source>
        <strain evidence="17">S2AM</strain>
    </source>
</reference>
<dbReference type="GO" id="GO:0050660">
    <property type="term" value="F:flavin adenine dinucleotide binding"/>
    <property type="evidence" value="ECO:0007669"/>
    <property type="project" value="InterPro"/>
</dbReference>
<sequence>MSSNSTIQTEVLVLGGGPGGYTAAFRAADLGLKVTLVERYPVLGGVCLNVGCIPSKALLHVALVIHEAEDFSAHGVSFAKPAIDLDKIRAWKQSVSQGLNQGLARLVKQRNITLVNGVGKFVSANSLQVTSADGEQTINFDKAIIAAGSHPTKIPVFPNDDPRLWDSTDALELQTIPEKLLIVGGGIIGLEMATVYHALGSKISVVELQDQIIPGCDKDIVTPLQRRIKKQYDNLWLETKVQAIEATDAGLKVSFEGKSAPESEVFDAVLVAVGRRPNGKLINAEAAGVFVDEAGFIPVDKQLRTNISHIHAIGDIVGNPMLAHKAAHEGKIAAEAISGLKVGFDALTIPGVAYTDPEVAWMGLTETQAKQQGIAYEKATFPWAASGRSLSMGRSEGLTKLITDKETGRILGAGIVGPSAGELIAEAVLALEMGADAEDLSLTIHPHPSLSETLAFAAEMIEGTITDLYIKK</sequence>
<keyword evidence="4 14" id="KW-0285">Flavoprotein</keyword>
<evidence type="ECO:0000256" key="13">
    <source>
        <dbReference type="PIRSR" id="PIRSR000350-4"/>
    </source>
</evidence>
<feature type="domain" description="FAD/NAD(P)-binding" evidence="16">
    <location>
        <begin position="10"/>
        <end position="330"/>
    </location>
</feature>
<organism evidence="17 18">
    <name type="scientific">Methylomonas paludis</name>
    <dbReference type="NCBI Taxonomy" id="1173101"/>
    <lineage>
        <taxon>Bacteria</taxon>
        <taxon>Pseudomonadati</taxon>
        <taxon>Pseudomonadota</taxon>
        <taxon>Gammaproteobacteria</taxon>
        <taxon>Methylococcales</taxon>
        <taxon>Methylococcaceae</taxon>
        <taxon>Methylomonas</taxon>
    </lineage>
</organism>
<dbReference type="SUPFAM" id="SSF55424">
    <property type="entry name" value="FAD/NAD-linked reductases, dimerisation (C-terminal) domain"/>
    <property type="match status" value="1"/>
</dbReference>
<evidence type="ECO:0000256" key="14">
    <source>
        <dbReference type="RuleBase" id="RU003692"/>
    </source>
</evidence>
<dbReference type="PANTHER" id="PTHR22912:SF160">
    <property type="entry name" value="DIHYDROLIPOYL DEHYDROGENASE"/>
    <property type="match status" value="1"/>
</dbReference>
<feature type="active site" description="Proton acceptor" evidence="11">
    <location>
        <position position="447"/>
    </location>
</feature>
<dbReference type="GO" id="GO:0004148">
    <property type="term" value="F:dihydrolipoyl dehydrogenase (NADH) activity"/>
    <property type="evidence" value="ECO:0007669"/>
    <property type="project" value="UniProtKB-EC"/>
</dbReference>
<evidence type="ECO:0000256" key="2">
    <source>
        <dbReference type="ARBA" id="ARBA00012608"/>
    </source>
</evidence>
<evidence type="ECO:0000259" key="15">
    <source>
        <dbReference type="Pfam" id="PF02852"/>
    </source>
</evidence>
<dbReference type="InterPro" id="IPR050151">
    <property type="entry name" value="Class-I_Pyr_Nuc-Dis_Oxidored"/>
</dbReference>
<dbReference type="PRINTS" id="PR00411">
    <property type="entry name" value="PNDRDTASEI"/>
</dbReference>
<dbReference type="InterPro" id="IPR036188">
    <property type="entry name" value="FAD/NAD-bd_sf"/>
</dbReference>
<dbReference type="InterPro" id="IPR023753">
    <property type="entry name" value="FAD/NAD-binding_dom"/>
</dbReference>
<dbReference type="InterPro" id="IPR016156">
    <property type="entry name" value="FAD/NAD-linked_Rdtase_dimer_sf"/>
</dbReference>
<comment type="similarity">
    <text evidence="1 14">Belongs to the class-I pyridine nucleotide-disulfide oxidoreductase family.</text>
</comment>
<dbReference type="EC" id="1.8.1.4" evidence="2 14"/>
<dbReference type="KEGG" id="mpad:KEF85_15350"/>
<dbReference type="InterPro" id="IPR012999">
    <property type="entry name" value="Pyr_OxRdtase_I_AS"/>
</dbReference>
<evidence type="ECO:0000256" key="11">
    <source>
        <dbReference type="PIRSR" id="PIRSR000350-2"/>
    </source>
</evidence>
<dbReference type="Gene3D" id="3.30.390.30">
    <property type="match status" value="1"/>
</dbReference>
<evidence type="ECO:0000256" key="10">
    <source>
        <dbReference type="ARBA" id="ARBA00049187"/>
    </source>
</evidence>
<evidence type="ECO:0000256" key="3">
    <source>
        <dbReference type="ARBA" id="ARBA00016961"/>
    </source>
</evidence>
<accession>A0A975MNM0</accession>
<feature type="binding site" evidence="12">
    <location>
        <position position="315"/>
    </location>
    <ligand>
        <name>FAD</name>
        <dbReference type="ChEBI" id="CHEBI:57692"/>
    </ligand>
</feature>
<feature type="binding site" evidence="12">
    <location>
        <position position="207"/>
    </location>
    <ligand>
        <name>NAD(+)</name>
        <dbReference type="ChEBI" id="CHEBI:57540"/>
    </ligand>
</feature>
<feature type="binding site" evidence="12">
    <location>
        <position position="274"/>
    </location>
    <ligand>
        <name>NAD(+)</name>
        <dbReference type="ChEBI" id="CHEBI:57540"/>
    </ligand>
</feature>
<dbReference type="PROSITE" id="PS00076">
    <property type="entry name" value="PYRIDINE_REDOX_1"/>
    <property type="match status" value="1"/>
</dbReference>
<evidence type="ECO:0000256" key="7">
    <source>
        <dbReference type="ARBA" id="ARBA00023027"/>
    </source>
</evidence>
<keyword evidence="18" id="KW-1185">Reference proteome</keyword>
<keyword evidence="6 14" id="KW-0560">Oxidoreductase</keyword>
<evidence type="ECO:0000256" key="4">
    <source>
        <dbReference type="ARBA" id="ARBA00022630"/>
    </source>
</evidence>
<evidence type="ECO:0000256" key="6">
    <source>
        <dbReference type="ARBA" id="ARBA00023002"/>
    </source>
</evidence>
<keyword evidence="12" id="KW-0547">Nucleotide-binding</keyword>
<proteinExistence type="inferred from homology"/>
<feature type="binding site" evidence="12">
    <location>
        <position position="119"/>
    </location>
    <ligand>
        <name>FAD</name>
        <dbReference type="ChEBI" id="CHEBI:57692"/>
    </ligand>
</feature>